<proteinExistence type="predicted"/>
<keyword evidence="2" id="KW-1185">Reference proteome</keyword>
<gene>
    <name evidence="1" type="ORF">AAFF_G00252860</name>
</gene>
<reference evidence="1" key="1">
    <citation type="journal article" date="2023" name="Science">
        <title>Genome structures resolve the early diversification of teleost fishes.</title>
        <authorList>
            <person name="Parey E."/>
            <person name="Louis A."/>
            <person name="Montfort J."/>
            <person name="Bouchez O."/>
            <person name="Roques C."/>
            <person name="Iampietro C."/>
            <person name="Lluch J."/>
            <person name="Castinel A."/>
            <person name="Donnadieu C."/>
            <person name="Desvignes T."/>
            <person name="Floi Bucao C."/>
            <person name="Jouanno E."/>
            <person name="Wen M."/>
            <person name="Mejri S."/>
            <person name="Dirks R."/>
            <person name="Jansen H."/>
            <person name="Henkel C."/>
            <person name="Chen W.J."/>
            <person name="Zahm M."/>
            <person name="Cabau C."/>
            <person name="Klopp C."/>
            <person name="Thompson A.W."/>
            <person name="Robinson-Rechavi M."/>
            <person name="Braasch I."/>
            <person name="Lecointre G."/>
            <person name="Bobe J."/>
            <person name="Postlethwait J.H."/>
            <person name="Berthelot C."/>
            <person name="Roest Crollius H."/>
            <person name="Guiguen Y."/>
        </authorList>
    </citation>
    <scope>NUCLEOTIDE SEQUENCE</scope>
    <source>
        <strain evidence="1">NC1722</strain>
    </source>
</reference>
<dbReference type="EMBL" id="JAINUG010000034">
    <property type="protein sequence ID" value="KAJ8408651.1"/>
    <property type="molecule type" value="Genomic_DNA"/>
</dbReference>
<dbReference type="Gene3D" id="2.60.120.200">
    <property type="match status" value="1"/>
</dbReference>
<dbReference type="AlphaFoldDB" id="A0AAD7SVM3"/>
<sequence length="122" mass="13572">MELVLHLRDRVFGSRTTPPSLCTGESQFLQLQVREGQVITELGDEKVTRTLEDVDFYHLKAVWSQPGTMLYLGGLPEGESFFHGCLQTKVQSVAVDLDLAEVKNGDVRSYSCPSALDIRDGK</sequence>
<protein>
    <recommendedName>
        <fullName evidence="3">Laminin G domain-containing protein</fullName>
    </recommendedName>
</protein>
<evidence type="ECO:0000313" key="2">
    <source>
        <dbReference type="Proteomes" id="UP001221898"/>
    </source>
</evidence>
<comment type="caution">
    <text evidence="1">The sequence shown here is derived from an EMBL/GenBank/DDBJ whole genome shotgun (WGS) entry which is preliminary data.</text>
</comment>
<evidence type="ECO:0000313" key="1">
    <source>
        <dbReference type="EMBL" id="KAJ8408651.1"/>
    </source>
</evidence>
<evidence type="ECO:0008006" key="3">
    <source>
        <dbReference type="Google" id="ProtNLM"/>
    </source>
</evidence>
<name>A0AAD7SVM3_9TELE</name>
<dbReference type="SUPFAM" id="SSF49899">
    <property type="entry name" value="Concanavalin A-like lectins/glucanases"/>
    <property type="match status" value="1"/>
</dbReference>
<accession>A0AAD7SVM3</accession>
<dbReference type="Proteomes" id="UP001221898">
    <property type="component" value="Unassembled WGS sequence"/>
</dbReference>
<dbReference type="InterPro" id="IPR013320">
    <property type="entry name" value="ConA-like_dom_sf"/>
</dbReference>
<organism evidence="1 2">
    <name type="scientific">Aldrovandia affinis</name>
    <dbReference type="NCBI Taxonomy" id="143900"/>
    <lineage>
        <taxon>Eukaryota</taxon>
        <taxon>Metazoa</taxon>
        <taxon>Chordata</taxon>
        <taxon>Craniata</taxon>
        <taxon>Vertebrata</taxon>
        <taxon>Euteleostomi</taxon>
        <taxon>Actinopterygii</taxon>
        <taxon>Neopterygii</taxon>
        <taxon>Teleostei</taxon>
        <taxon>Notacanthiformes</taxon>
        <taxon>Halosauridae</taxon>
        <taxon>Aldrovandia</taxon>
    </lineage>
</organism>